<comment type="caution">
    <text evidence="9">The sequence shown here is derived from an EMBL/GenBank/DDBJ whole genome shotgun (WGS) entry which is preliminary data.</text>
</comment>
<dbReference type="Proteomes" id="UP000078428">
    <property type="component" value="Unassembled WGS sequence"/>
</dbReference>
<keyword evidence="4" id="KW-0808">Transferase</keyword>
<dbReference type="SMART" id="SM00091">
    <property type="entry name" value="PAS"/>
    <property type="match status" value="2"/>
</dbReference>
<dbReference type="PANTHER" id="PTHR43304">
    <property type="entry name" value="PHYTOCHROME-LIKE PROTEIN CPH1"/>
    <property type="match status" value="1"/>
</dbReference>
<feature type="domain" description="PAS" evidence="7">
    <location>
        <begin position="614"/>
        <end position="684"/>
    </location>
</feature>
<dbReference type="InterPro" id="IPR029016">
    <property type="entry name" value="GAF-like_dom_sf"/>
</dbReference>
<protein>
    <recommendedName>
        <fullName evidence="2">histidine kinase</fullName>
        <ecNumber evidence="2">2.7.13.3</ecNumber>
    </recommendedName>
</protein>
<dbReference type="SMART" id="SM00387">
    <property type="entry name" value="HATPase_c"/>
    <property type="match status" value="1"/>
</dbReference>
<evidence type="ECO:0000256" key="2">
    <source>
        <dbReference type="ARBA" id="ARBA00012438"/>
    </source>
</evidence>
<dbReference type="FunFam" id="3.30.565.10:FF:000006">
    <property type="entry name" value="Sensor histidine kinase WalK"/>
    <property type="match status" value="1"/>
</dbReference>
<dbReference type="SMART" id="SM00065">
    <property type="entry name" value="GAF"/>
    <property type="match status" value="1"/>
</dbReference>
<dbReference type="Pfam" id="PF02518">
    <property type="entry name" value="HATPase_c"/>
    <property type="match status" value="1"/>
</dbReference>
<dbReference type="Pfam" id="PF13185">
    <property type="entry name" value="GAF_2"/>
    <property type="match status" value="1"/>
</dbReference>
<dbReference type="InterPro" id="IPR013656">
    <property type="entry name" value="PAS_4"/>
</dbReference>
<evidence type="ECO:0000259" key="7">
    <source>
        <dbReference type="PROSITE" id="PS50112"/>
    </source>
</evidence>
<dbReference type="PROSITE" id="PS50113">
    <property type="entry name" value="PAC"/>
    <property type="match status" value="2"/>
</dbReference>
<dbReference type="SUPFAM" id="SSF55781">
    <property type="entry name" value="GAF domain-like"/>
    <property type="match status" value="1"/>
</dbReference>
<feature type="domain" description="PAC" evidence="8">
    <location>
        <begin position="680"/>
        <end position="734"/>
    </location>
</feature>
<evidence type="ECO:0000259" key="8">
    <source>
        <dbReference type="PROSITE" id="PS50113"/>
    </source>
</evidence>
<dbReference type="SUPFAM" id="SSF47384">
    <property type="entry name" value="Homodimeric domain of signal transducing histidine kinase"/>
    <property type="match status" value="1"/>
</dbReference>
<keyword evidence="10" id="KW-1185">Reference proteome</keyword>
<dbReference type="InterPro" id="IPR000700">
    <property type="entry name" value="PAS-assoc_C"/>
</dbReference>
<dbReference type="RefSeq" id="WP_068495277.1">
    <property type="nucleotide sequence ID" value="NZ_LWQT01000098.1"/>
</dbReference>
<dbReference type="STRING" id="1285242.A6A04_06790"/>
<dbReference type="CDD" id="cd12915">
    <property type="entry name" value="PDC2_DGC_like"/>
    <property type="match status" value="1"/>
</dbReference>
<evidence type="ECO:0000256" key="1">
    <source>
        <dbReference type="ARBA" id="ARBA00000085"/>
    </source>
</evidence>
<dbReference type="InterPro" id="IPR035965">
    <property type="entry name" value="PAS-like_dom_sf"/>
</dbReference>
<feature type="domain" description="PAC" evidence="8">
    <location>
        <begin position="396"/>
        <end position="447"/>
    </location>
</feature>
<keyword evidence="3" id="KW-0597">Phosphoprotein</keyword>
<dbReference type="InterPro" id="IPR000014">
    <property type="entry name" value="PAS"/>
</dbReference>
<dbReference type="Gene3D" id="3.30.450.40">
    <property type="match status" value="1"/>
</dbReference>
<dbReference type="InterPro" id="IPR036890">
    <property type="entry name" value="HATPase_C_sf"/>
</dbReference>
<evidence type="ECO:0000256" key="4">
    <source>
        <dbReference type="ARBA" id="ARBA00022679"/>
    </source>
</evidence>
<keyword evidence="5" id="KW-0418">Kinase</keyword>
<feature type="domain" description="Histidine kinase" evidence="6">
    <location>
        <begin position="752"/>
        <end position="967"/>
    </location>
</feature>
<dbReference type="CDD" id="cd00130">
    <property type="entry name" value="PAS"/>
    <property type="match status" value="2"/>
</dbReference>
<dbReference type="Gene3D" id="3.30.565.10">
    <property type="entry name" value="Histidine kinase-like ATPase, C-terminal domain"/>
    <property type="match status" value="1"/>
</dbReference>
<dbReference type="EMBL" id="LWQT01000098">
    <property type="protein sequence ID" value="OAN45598.1"/>
    <property type="molecule type" value="Genomic_DNA"/>
</dbReference>
<dbReference type="GO" id="GO:0000155">
    <property type="term" value="F:phosphorelay sensor kinase activity"/>
    <property type="evidence" value="ECO:0007669"/>
    <property type="project" value="InterPro"/>
</dbReference>
<dbReference type="InterPro" id="IPR003661">
    <property type="entry name" value="HisK_dim/P_dom"/>
</dbReference>
<accession>A0A178MC53</accession>
<dbReference type="AlphaFoldDB" id="A0A178MC53"/>
<dbReference type="Pfam" id="PF00512">
    <property type="entry name" value="HisKA"/>
    <property type="match status" value="1"/>
</dbReference>
<sequence>MFVLLNLFVISLVGLVLFWHLEHERTKATQTAASLSHVLEQNLSRFVDKIDLTLMAVADEVERQERAGGIHRPTLEAFLARHDSRLPEALGLRVVSAKGMIEYAVGNTTIASQANISDREHFTRHRDDPKLGLFVSQPIIGRLNPQPMLIFARKRTAPDGSFGGIVHVAVAVSSLSAMFSSVDVGPAGSVGLWNDMPLLLARHSLVPGPSSGVATPSADLRRLVETRAPPQPYTTLSGVDGLERIFFYRQVEHHPLFLVVGMASSDYLAAWRREATYLGGLATLFLLGSIAAALTIRRSVAALIAARADADSARRRSDLVLASVGDGICGVDSHGRVTFVNQAARRMLGWGEDEGLGQDLHDVTHHHHADGTPYPSEHCPVREVLSGSPLAPLVRHVGDEMFWRKDGSGFPVEYTAAAVVEDDRVIGAVNVFRDITERKRAEAEAARTLATTQVLGNCLRLSLEDISLDQVLDLALKELLWLPWLTLENRGCIFVLESGRLRMAARRNLPQEIVASCASIDIGHCLCGKAAALRDTIHAACVDSGHHVRYEGMPDHGHYCIPIMAGGELLGVLNTYVTPGHRRDEEEERFLRLYAHTLAGIIKRKRAEEKLRASEELAKTLVNAPADAALLMDTGGTILAANQALANRFGTEAGSLVGKTLFDLLSPEQAEAQRQLLQKMTAEKTPLHTHEELDGIYLDNRIYPVLDPGGKVVQVAVFSRDVTEQREAARAIQKGLEDLERSNAELEQFAYVTSHDLRQPLRMVSGYLALIQRRMGDTLDPDIKDFIGFAVGGAKRMDALIVDLLDYARIGRGDIPFEPLPLADVLADVRANLDMAVQDAGGELVVSGSPLVVAGDRSELSRLFQNLIGNALKYRSPERAPRVEVSWTQEGDRAEVAVADNGMGIAAEDYDRAFGIFKRLVTGDQVEGTGIGLAICKKIVERHGGRIWIESEPGVGTTFRFTLPLHSE</sequence>
<evidence type="ECO:0000313" key="10">
    <source>
        <dbReference type="Proteomes" id="UP000078428"/>
    </source>
</evidence>
<dbReference type="Gene3D" id="3.30.450.20">
    <property type="entry name" value="PAS domain"/>
    <property type="match status" value="4"/>
</dbReference>
<dbReference type="PROSITE" id="PS50112">
    <property type="entry name" value="PAS"/>
    <property type="match status" value="2"/>
</dbReference>
<dbReference type="NCBIfam" id="TIGR00229">
    <property type="entry name" value="sensory_box"/>
    <property type="match status" value="2"/>
</dbReference>
<evidence type="ECO:0000256" key="3">
    <source>
        <dbReference type="ARBA" id="ARBA00022553"/>
    </source>
</evidence>
<dbReference type="SMART" id="SM00388">
    <property type="entry name" value="HisKA"/>
    <property type="match status" value="1"/>
</dbReference>
<dbReference type="SUPFAM" id="SSF55785">
    <property type="entry name" value="PYP-like sensor domain (PAS domain)"/>
    <property type="match status" value="2"/>
</dbReference>
<dbReference type="EC" id="2.7.13.3" evidence="2"/>
<name>A0A178MC53_9PROT</name>
<dbReference type="InterPro" id="IPR004358">
    <property type="entry name" value="Sig_transdc_His_kin-like_C"/>
</dbReference>
<dbReference type="InterPro" id="IPR052162">
    <property type="entry name" value="Sensor_kinase/Photoreceptor"/>
</dbReference>
<dbReference type="CDD" id="cd12914">
    <property type="entry name" value="PDC1_DGC_like"/>
    <property type="match status" value="1"/>
</dbReference>
<dbReference type="InterPro" id="IPR005467">
    <property type="entry name" value="His_kinase_dom"/>
</dbReference>
<gene>
    <name evidence="9" type="ORF">A6A04_06790</name>
</gene>
<reference evidence="9 10" key="1">
    <citation type="submission" date="2016-04" db="EMBL/GenBank/DDBJ databases">
        <title>Draft genome sequence of freshwater magnetotactic bacteria Magnetospirillum marisnigri SP-1 and Magnetospirillum moscoviense BB-1.</title>
        <authorList>
            <person name="Koziaeva V."/>
            <person name="Dziuba M.V."/>
            <person name="Ivanov T.M."/>
            <person name="Kuznetsov B."/>
            <person name="Grouzdev D.S."/>
        </authorList>
    </citation>
    <scope>NUCLEOTIDE SEQUENCE [LARGE SCALE GENOMIC DNA]</scope>
    <source>
        <strain evidence="9 10">SP-1</strain>
    </source>
</reference>
<evidence type="ECO:0000259" key="6">
    <source>
        <dbReference type="PROSITE" id="PS50109"/>
    </source>
</evidence>
<dbReference type="CDD" id="cd00082">
    <property type="entry name" value="HisKA"/>
    <property type="match status" value="1"/>
</dbReference>
<dbReference type="PANTHER" id="PTHR43304:SF1">
    <property type="entry name" value="PAC DOMAIN-CONTAINING PROTEIN"/>
    <property type="match status" value="1"/>
</dbReference>
<dbReference type="PROSITE" id="PS50109">
    <property type="entry name" value="HIS_KIN"/>
    <property type="match status" value="1"/>
</dbReference>
<comment type="catalytic activity">
    <reaction evidence="1">
        <text>ATP + protein L-histidine = ADP + protein N-phospho-L-histidine.</text>
        <dbReference type="EC" id="2.7.13.3"/>
    </reaction>
</comment>
<dbReference type="InterPro" id="IPR036097">
    <property type="entry name" value="HisK_dim/P_sf"/>
</dbReference>
<feature type="domain" description="PAS" evidence="7">
    <location>
        <begin position="313"/>
        <end position="388"/>
    </location>
</feature>
<evidence type="ECO:0000313" key="9">
    <source>
        <dbReference type="EMBL" id="OAN45598.1"/>
    </source>
</evidence>
<dbReference type="PRINTS" id="PR00344">
    <property type="entry name" value="BCTRLSENSOR"/>
</dbReference>
<dbReference type="InterPro" id="IPR003018">
    <property type="entry name" value="GAF"/>
</dbReference>
<dbReference type="SUPFAM" id="SSF55874">
    <property type="entry name" value="ATPase domain of HSP90 chaperone/DNA topoisomerase II/histidine kinase"/>
    <property type="match status" value="1"/>
</dbReference>
<dbReference type="Gene3D" id="1.10.287.130">
    <property type="match status" value="1"/>
</dbReference>
<evidence type="ECO:0000256" key="5">
    <source>
        <dbReference type="ARBA" id="ARBA00022777"/>
    </source>
</evidence>
<dbReference type="InterPro" id="IPR003594">
    <property type="entry name" value="HATPase_dom"/>
</dbReference>
<dbReference type="Pfam" id="PF08448">
    <property type="entry name" value="PAS_4"/>
    <property type="match status" value="2"/>
</dbReference>
<organism evidence="9 10">
    <name type="scientific">Paramagnetospirillum marisnigri</name>
    <dbReference type="NCBI Taxonomy" id="1285242"/>
    <lineage>
        <taxon>Bacteria</taxon>
        <taxon>Pseudomonadati</taxon>
        <taxon>Pseudomonadota</taxon>
        <taxon>Alphaproteobacteria</taxon>
        <taxon>Rhodospirillales</taxon>
        <taxon>Magnetospirillaceae</taxon>
        <taxon>Paramagnetospirillum</taxon>
    </lineage>
</organism>
<proteinExistence type="predicted"/>